<gene>
    <name evidence="8" type="ORF">C2S53_000810</name>
</gene>
<dbReference type="GO" id="GO:0016887">
    <property type="term" value="F:ATP hydrolysis activity"/>
    <property type="evidence" value="ECO:0007669"/>
    <property type="project" value="InterPro"/>
</dbReference>
<dbReference type="InterPro" id="IPR041569">
    <property type="entry name" value="AAA_lid_3"/>
</dbReference>
<keyword evidence="2" id="KW-0547">Nucleotide-binding</keyword>
<keyword evidence="5" id="KW-0496">Mitochondrion</keyword>
<feature type="region of interest" description="Disordered" evidence="6">
    <location>
        <begin position="1"/>
        <end position="31"/>
    </location>
</feature>
<evidence type="ECO:0000256" key="5">
    <source>
        <dbReference type="ARBA" id="ARBA00023128"/>
    </source>
</evidence>
<evidence type="ECO:0000256" key="4">
    <source>
        <dbReference type="ARBA" id="ARBA00022840"/>
    </source>
</evidence>
<evidence type="ECO:0000259" key="7">
    <source>
        <dbReference type="SMART" id="SM00382"/>
    </source>
</evidence>
<dbReference type="Proteomes" id="UP001190926">
    <property type="component" value="Unassembled WGS sequence"/>
</dbReference>
<sequence length="772" mass="88829">MRRGRGGMRGRGRYNGAPHKNERSATKIKDKAIPRMSPRGETFKKELLSKIVPWEEITVSLSNFPYYIDQHPKDLLMECVASYLKQTKLRNFLGRLKSSSERILLRSILGTELYLERLVSALARELQVPFLKFARELELEVPSMSLRLDDDDDDCDNDYYHEELVSAYERDDEFPKFKRGDRVIYYNEEATISVDGLNNRTFSYDQRGEVYEVDGDRVAVVFNISGLKTKEAEKDVKSTETTQQALVTWVNVRQLIRDDNARTHDCYIAMEALYEVLASQQPLIVYFPDSHFGLSDSKHHVHEEFLKKMRKIFNQLPEGVVMICADHWEATSKEMNNFPQSLRNYVGCLESPRRYHELKDICKLFTNVVCINPPTDQYLLNEFIKQIEEDRFTRISEGNLNIMHKFLKDRNLSCINLEHENFEDVILTRQRVEKIVGWASNHYLSSCDLSCVNQENLHIPLESIKLALLRLKEEEPQSKNHSYYHEDLASGYHEQCLDSAVVHSEDIGLKLDDVGALESVKKVLYETAILPMRRPELFSHGNLLKPCKGILLYGPPGTGKAFLAKALATESGADFINVKTATLTAKQQGESSEKLTRALFSYARKLAPVIMFVDEDESLLGARGHNKYDTIRLNEFLAAWDGLNWKESERILVIGATNRPFDLDEAVIRRMPRRIYVGLPDVETRLKILKILLSKENLESGFSFEQLAEATQGYSGSDLKKLCVAAAYRPIEEFLQQESKVRPSVEYDASSIMKIREWNEQYGEGETQTRHI</sequence>
<dbReference type="InterPro" id="IPR027417">
    <property type="entry name" value="P-loop_NTPase"/>
</dbReference>
<dbReference type="PANTHER" id="PTHR45644:SF56">
    <property type="entry name" value="AAA ATPASE, PUTATIVE (AFU_ORTHOLOGUE AFUA_2G12920)-RELATED"/>
    <property type="match status" value="1"/>
</dbReference>
<dbReference type="InterPro" id="IPR051701">
    <property type="entry name" value="Mito_OM_Translocase_MSP1"/>
</dbReference>
<dbReference type="Gene3D" id="3.40.50.300">
    <property type="entry name" value="P-loop containing nucleotide triphosphate hydrolases"/>
    <property type="match status" value="1"/>
</dbReference>
<dbReference type="InterPro" id="IPR003960">
    <property type="entry name" value="ATPase_AAA_CS"/>
</dbReference>
<comment type="caution">
    <text evidence="8">The sequence shown here is derived from an EMBL/GenBank/DDBJ whole genome shotgun (WGS) entry which is preliminary data.</text>
</comment>
<keyword evidence="3" id="KW-1000">Mitochondrion outer membrane</keyword>
<dbReference type="EMBL" id="SDAM02029540">
    <property type="protein sequence ID" value="KAH6756720.1"/>
    <property type="molecule type" value="Genomic_DNA"/>
</dbReference>
<evidence type="ECO:0000256" key="2">
    <source>
        <dbReference type="ARBA" id="ARBA00022741"/>
    </source>
</evidence>
<accession>A0AAD4IQ33</accession>
<dbReference type="PANTHER" id="PTHR45644">
    <property type="entry name" value="AAA ATPASE, PUTATIVE (AFU_ORTHOLOGUE AFUA_2G12920)-RELATED-RELATED"/>
    <property type="match status" value="1"/>
</dbReference>
<evidence type="ECO:0000256" key="1">
    <source>
        <dbReference type="ARBA" id="ARBA00004572"/>
    </source>
</evidence>
<feature type="compositionally biased region" description="Basic and acidic residues" evidence="6">
    <location>
        <begin position="19"/>
        <end position="31"/>
    </location>
</feature>
<dbReference type="GO" id="GO:0005741">
    <property type="term" value="C:mitochondrial outer membrane"/>
    <property type="evidence" value="ECO:0007669"/>
    <property type="project" value="UniProtKB-SubCell"/>
</dbReference>
<keyword evidence="4" id="KW-0067">ATP-binding</keyword>
<feature type="compositionally biased region" description="Basic residues" evidence="6">
    <location>
        <begin position="1"/>
        <end position="12"/>
    </location>
</feature>
<dbReference type="Pfam" id="PF00004">
    <property type="entry name" value="AAA"/>
    <property type="match status" value="1"/>
</dbReference>
<feature type="domain" description="AAA+ ATPase" evidence="7">
    <location>
        <begin position="546"/>
        <end position="681"/>
    </location>
</feature>
<dbReference type="PROSITE" id="PS00674">
    <property type="entry name" value="AAA"/>
    <property type="match status" value="1"/>
</dbReference>
<dbReference type="Gene3D" id="1.10.8.60">
    <property type="match status" value="1"/>
</dbReference>
<dbReference type="Pfam" id="PF17862">
    <property type="entry name" value="AAA_lid_3"/>
    <property type="match status" value="1"/>
</dbReference>
<keyword evidence="8" id="KW-0378">Hydrolase</keyword>
<dbReference type="InterPro" id="IPR003593">
    <property type="entry name" value="AAA+_ATPase"/>
</dbReference>
<dbReference type="SUPFAM" id="SSF52540">
    <property type="entry name" value="P-loop containing nucleoside triphosphate hydrolases"/>
    <property type="match status" value="1"/>
</dbReference>
<reference evidence="8 9" key="1">
    <citation type="journal article" date="2021" name="Nat. Commun.">
        <title>Incipient diploidization of the medicinal plant Perilla within 10,000 years.</title>
        <authorList>
            <person name="Zhang Y."/>
            <person name="Shen Q."/>
            <person name="Leng L."/>
            <person name="Zhang D."/>
            <person name="Chen S."/>
            <person name="Shi Y."/>
            <person name="Ning Z."/>
            <person name="Chen S."/>
        </authorList>
    </citation>
    <scope>NUCLEOTIDE SEQUENCE [LARGE SCALE GENOMIC DNA]</scope>
    <source>
        <strain evidence="9">cv. PC099</strain>
    </source>
</reference>
<organism evidence="8 9">
    <name type="scientific">Perilla frutescens var. hirtella</name>
    <name type="common">Perilla citriodora</name>
    <name type="synonym">Perilla setoyensis</name>
    <dbReference type="NCBI Taxonomy" id="608512"/>
    <lineage>
        <taxon>Eukaryota</taxon>
        <taxon>Viridiplantae</taxon>
        <taxon>Streptophyta</taxon>
        <taxon>Embryophyta</taxon>
        <taxon>Tracheophyta</taxon>
        <taxon>Spermatophyta</taxon>
        <taxon>Magnoliopsida</taxon>
        <taxon>eudicotyledons</taxon>
        <taxon>Gunneridae</taxon>
        <taxon>Pentapetalae</taxon>
        <taxon>asterids</taxon>
        <taxon>lamiids</taxon>
        <taxon>Lamiales</taxon>
        <taxon>Lamiaceae</taxon>
        <taxon>Nepetoideae</taxon>
        <taxon>Elsholtzieae</taxon>
        <taxon>Perilla</taxon>
    </lineage>
</organism>
<keyword evidence="3" id="KW-0472">Membrane</keyword>
<proteinExistence type="predicted"/>
<dbReference type="SMART" id="SM00382">
    <property type="entry name" value="AAA"/>
    <property type="match status" value="1"/>
</dbReference>
<dbReference type="GO" id="GO:0005524">
    <property type="term" value="F:ATP binding"/>
    <property type="evidence" value="ECO:0007669"/>
    <property type="project" value="UniProtKB-KW"/>
</dbReference>
<dbReference type="AlphaFoldDB" id="A0AAD4IQ33"/>
<comment type="subcellular location">
    <subcellularLocation>
        <location evidence="1">Mitochondrion outer membrane</location>
        <topology evidence="1">Single-pass membrane protein</topology>
    </subcellularLocation>
</comment>
<evidence type="ECO:0000313" key="9">
    <source>
        <dbReference type="Proteomes" id="UP001190926"/>
    </source>
</evidence>
<name>A0AAD4IQ33_PERFH</name>
<evidence type="ECO:0000313" key="8">
    <source>
        <dbReference type="EMBL" id="KAH6756720.1"/>
    </source>
</evidence>
<evidence type="ECO:0000256" key="6">
    <source>
        <dbReference type="SAM" id="MobiDB-lite"/>
    </source>
</evidence>
<protein>
    <submittedName>
        <fullName evidence="8">P-loop containing nucleoside triphosphate hydrolases superfamily protein</fullName>
    </submittedName>
</protein>
<evidence type="ECO:0000256" key="3">
    <source>
        <dbReference type="ARBA" id="ARBA00022787"/>
    </source>
</evidence>
<keyword evidence="9" id="KW-1185">Reference proteome</keyword>
<dbReference type="InterPro" id="IPR003959">
    <property type="entry name" value="ATPase_AAA_core"/>
</dbReference>